<dbReference type="GO" id="GO:0009279">
    <property type="term" value="C:cell outer membrane"/>
    <property type="evidence" value="ECO:0007669"/>
    <property type="project" value="UniProtKB-SubCell"/>
</dbReference>
<evidence type="ECO:0000256" key="5">
    <source>
        <dbReference type="ARBA" id="ARBA00022692"/>
    </source>
</evidence>
<protein>
    <submittedName>
        <fullName evidence="9">Outer membrane protein TolC</fullName>
    </submittedName>
</protein>
<keyword evidence="3" id="KW-0813">Transport</keyword>
<feature type="signal peptide" evidence="8">
    <location>
        <begin position="1"/>
        <end position="20"/>
    </location>
</feature>
<dbReference type="Proteomes" id="UP000295367">
    <property type="component" value="Unassembled WGS sequence"/>
</dbReference>
<name>A0A4R3Y3Q8_9PROT</name>
<reference evidence="9 10" key="1">
    <citation type="submission" date="2019-03" db="EMBL/GenBank/DDBJ databases">
        <title>Genomic Encyclopedia of Type Strains, Phase IV (KMG-IV): sequencing the most valuable type-strain genomes for metagenomic binning, comparative biology and taxonomic classification.</title>
        <authorList>
            <person name="Goeker M."/>
        </authorList>
    </citation>
    <scope>NUCLEOTIDE SEQUENCE [LARGE SCALE GENOMIC DNA]</scope>
    <source>
        <strain evidence="9 10">DSM 100309</strain>
    </source>
</reference>
<feature type="chain" id="PRO_5020595840" evidence="8">
    <location>
        <begin position="21"/>
        <end position="427"/>
    </location>
</feature>
<keyword evidence="8" id="KW-0732">Signal</keyword>
<dbReference type="EMBL" id="SMCO01000009">
    <property type="protein sequence ID" value="TCV85378.1"/>
    <property type="molecule type" value="Genomic_DNA"/>
</dbReference>
<accession>A0A4R3Y3Q8</accession>
<comment type="subcellular location">
    <subcellularLocation>
        <location evidence="1">Cell outer membrane</location>
    </subcellularLocation>
</comment>
<evidence type="ECO:0000256" key="2">
    <source>
        <dbReference type="ARBA" id="ARBA00007613"/>
    </source>
</evidence>
<evidence type="ECO:0000256" key="7">
    <source>
        <dbReference type="ARBA" id="ARBA00023237"/>
    </source>
</evidence>
<dbReference type="Pfam" id="PF02321">
    <property type="entry name" value="OEP"/>
    <property type="match status" value="1"/>
</dbReference>
<sequence length="427" mass="46916">MKFHFGFWLMAACAASPASAESFRDFPDLPSLQMVTKAMAANPSVLAAQSGVKVGEANQEVLRAGSYEYNVRLGTQQRTVRMDPTGKFNEWNVSVERPFRLPNKASLDRELGSQGVSQAKLAYGDAMHESGRTLLRMWFNWVNTSQQAQQWESQVSILKEQSSIVNKRVKAGDAPKLEAMLADSALAQAESSLLQAKLRVRVVLTDLTQRFPGIVPPSQPVLMEPEPVTQDITYWREQILEHNHELGLARAESKHWQLMASRASADRMPDPTVGLHLASERGGEDRIAGLSVSIALPGGARSANANMMQAQNGVALQKEAAVLARLNAEVNNQFATAQASYESWKSIQSAAAGIQRNAELMARAYSLGEAGLTDVLTARKQSVEAKLDAMMAQTNAAESRYRLMLDAHQLWPLDTDEDEEDAAHAHY</sequence>
<organism evidence="9 10">
    <name type="scientific">Sulfurirhabdus autotrophica</name>
    <dbReference type="NCBI Taxonomy" id="1706046"/>
    <lineage>
        <taxon>Bacteria</taxon>
        <taxon>Pseudomonadati</taxon>
        <taxon>Pseudomonadota</taxon>
        <taxon>Betaproteobacteria</taxon>
        <taxon>Nitrosomonadales</taxon>
        <taxon>Sulfuricellaceae</taxon>
        <taxon>Sulfurirhabdus</taxon>
    </lineage>
</organism>
<comment type="similarity">
    <text evidence="2">Belongs to the outer membrane factor (OMF) (TC 1.B.17) family.</text>
</comment>
<dbReference type="RefSeq" id="WP_124946757.1">
    <property type="nucleotide sequence ID" value="NZ_BHVT01000039.1"/>
</dbReference>
<keyword evidence="5" id="KW-0812">Transmembrane</keyword>
<dbReference type="PANTHER" id="PTHR30026:SF20">
    <property type="entry name" value="OUTER MEMBRANE PROTEIN TOLC"/>
    <property type="match status" value="1"/>
</dbReference>
<evidence type="ECO:0000256" key="1">
    <source>
        <dbReference type="ARBA" id="ARBA00004442"/>
    </source>
</evidence>
<evidence type="ECO:0000256" key="4">
    <source>
        <dbReference type="ARBA" id="ARBA00022452"/>
    </source>
</evidence>
<dbReference type="InterPro" id="IPR051906">
    <property type="entry name" value="TolC-like"/>
</dbReference>
<gene>
    <name evidence="9" type="ORF">EDC63_10949</name>
</gene>
<keyword evidence="4" id="KW-1134">Transmembrane beta strand</keyword>
<evidence type="ECO:0000313" key="9">
    <source>
        <dbReference type="EMBL" id="TCV85378.1"/>
    </source>
</evidence>
<evidence type="ECO:0000313" key="10">
    <source>
        <dbReference type="Proteomes" id="UP000295367"/>
    </source>
</evidence>
<dbReference type="GO" id="GO:0015562">
    <property type="term" value="F:efflux transmembrane transporter activity"/>
    <property type="evidence" value="ECO:0007669"/>
    <property type="project" value="InterPro"/>
</dbReference>
<dbReference type="InterPro" id="IPR003423">
    <property type="entry name" value="OMP_efflux"/>
</dbReference>
<keyword evidence="6" id="KW-0472">Membrane</keyword>
<proteinExistence type="inferred from homology"/>
<evidence type="ECO:0000256" key="8">
    <source>
        <dbReference type="SAM" id="SignalP"/>
    </source>
</evidence>
<dbReference type="PANTHER" id="PTHR30026">
    <property type="entry name" value="OUTER MEMBRANE PROTEIN TOLC"/>
    <property type="match status" value="1"/>
</dbReference>
<dbReference type="SUPFAM" id="SSF56954">
    <property type="entry name" value="Outer membrane efflux proteins (OEP)"/>
    <property type="match status" value="1"/>
</dbReference>
<dbReference type="Gene3D" id="1.20.1600.10">
    <property type="entry name" value="Outer membrane efflux proteins (OEP)"/>
    <property type="match status" value="1"/>
</dbReference>
<keyword evidence="7" id="KW-0998">Cell outer membrane</keyword>
<evidence type="ECO:0000256" key="6">
    <source>
        <dbReference type="ARBA" id="ARBA00023136"/>
    </source>
</evidence>
<dbReference type="GO" id="GO:1990281">
    <property type="term" value="C:efflux pump complex"/>
    <property type="evidence" value="ECO:0007669"/>
    <property type="project" value="TreeGrafter"/>
</dbReference>
<keyword evidence="10" id="KW-1185">Reference proteome</keyword>
<dbReference type="GO" id="GO:0015288">
    <property type="term" value="F:porin activity"/>
    <property type="evidence" value="ECO:0007669"/>
    <property type="project" value="TreeGrafter"/>
</dbReference>
<evidence type="ECO:0000256" key="3">
    <source>
        <dbReference type="ARBA" id="ARBA00022448"/>
    </source>
</evidence>
<dbReference type="OrthoDB" id="7616984at2"/>
<dbReference type="AlphaFoldDB" id="A0A4R3Y3Q8"/>
<comment type="caution">
    <text evidence="9">The sequence shown here is derived from an EMBL/GenBank/DDBJ whole genome shotgun (WGS) entry which is preliminary data.</text>
</comment>